<feature type="domain" description="RGS" evidence="2">
    <location>
        <begin position="55"/>
        <end position="286"/>
    </location>
</feature>
<dbReference type="PANTHER" id="PTHR10845">
    <property type="entry name" value="REGULATOR OF G PROTEIN SIGNALING"/>
    <property type="match status" value="1"/>
</dbReference>
<dbReference type="InterPro" id="IPR044926">
    <property type="entry name" value="RGS_subdomain_2"/>
</dbReference>
<feature type="region of interest" description="Disordered" evidence="1">
    <location>
        <begin position="356"/>
        <end position="405"/>
    </location>
</feature>
<reference evidence="4" key="1">
    <citation type="submission" date="2019-03" db="EMBL/GenBank/DDBJ databases">
        <title>Snf2 controls pulcherriminic acid biosynthesis and connects pigmentation and antifungal activity of the yeast Metschnikowia pulcherrima.</title>
        <authorList>
            <person name="Gore-Lloyd D."/>
            <person name="Sumann I."/>
            <person name="Brachmann A.O."/>
            <person name="Schneeberger K."/>
            <person name="Ortiz-Merino R.A."/>
            <person name="Moreno-Beltran M."/>
            <person name="Schlaefli M."/>
            <person name="Kirner P."/>
            <person name="Santos Kron A."/>
            <person name="Wolfe K.H."/>
            <person name="Piel J."/>
            <person name="Ahrens C.H."/>
            <person name="Henk D."/>
            <person name="Freimoser F.M."/>
        </authorList>
    </citation>
    <scope>NUCLEOTIDE SEQUENCE [LARGE SCALE GENOMIC DNA]</scope>
    <source>
        <strain evidence="4">APC 1.2</strain>
    </source>
</reference>
<dbReference type="Gene3D" id="1.10.167.10">
    <property type="entry name" value="Regulator of G-protein Signalling 4, domain 2"/>
    <property type="match status" value="1"/>
</dbReference>
<dbReference type="AlphaFoldDB" id="A0A4P6XQW3"/>
<organism evidence="3 4">
    <name type="scientific">Metschnikowia aff. pulcherrima</name>
    <dbReference type="NCBI Taxonomy" id="2163413"/>
    <lineage>
        <taxon>Eukaryota</taxon>
        <taxon>Fungi</taxon>
        <taxon>Dikarya</taxon>
        <taxon>Ascomycota</taxon>
        <taxon>Saccharomycotina</taxon>
        <taxon>Pichiomycetes</taxon>
        <taxon>Metschnikowiaceae</taxon>
        <taxon>Metschnikowia</taxon>
    </lineage>
</organism>
<accession>A0A4P6XQW3</accession>
<dbReference type="PANTHER" id="PTHR10845:SF267">
    <property type="entry name" value="REGULATOR OF G PROTEIN SIGNALING DOMAIN PROTEIN (AFU_ORTHOLOGUE AFUA_6G06860)"/>
    <property type="match status" value="1"/>
</dbReference>
<evidence type="ECO:0000256" key="1">
    <source>
        <dbReference type="SAM" id="MobiDB-lite"/>
    </source>
</evidence>
<dbReference type="Proteomes" id="UP000292447">
    <property type="component" value="Chromosome V"/>
</dbReference>
<feature type="region of interest" description="Disordered" evidence="1">
    <location>
        <begin position="417"/>
        <end position="441"/>
    </location>
</feature>
<evidence type="ECO:0000313" key="4">
    <source>
        <dbReference type="Proteomes" id="UP000292447"/>
    </source>
</evidence>
<protein>
    <submittedName>
        <fullName evidence="3">Regulator of G protein signaling domain-containing protein</fullName>
    </submittedName>
</protein>
<gene>
    <name evidence="3" type="primary">MPUL0E00540</name>
    <name evidence="3" type="ORF">METSCH_E00540</name>
</gene>
<evidence type="ECO:0000259" key="2">
    <source>
        <dbReference type="SMART" id="SM00315"/>
    </source>
</evidence>
<name>A0A4P6XQW3_9ASCO</name>
<dbReference type="SUPFAM" id="SSF48097">
    <property type="entry name" value="Regulator of G-protein signaling, RGS"/>
    <property type="match status" value="1"/>
</dbReference>
<dbReference type="InterPro" id="IPR036305">
    <property type="entry name" value="RGS_sf"/>
</dbReference>
<sequence length="441" mass="48573">MSHPTPVHTGGVITCPLPLPGPVPQASLDGKLTESPDLPQLVEALVNDCFQATMDAHGLTAERAEYAQKFEKFLTDCHSHENLAFLMEIYRYEYFYERLAPSVGSHDQVVSASLVDRSLEKFIDTLPDPTRSMGRHLRRSSVKSHSNVSLALSSGVPFALDFDEPADAWQRFSDQQISADSDLDAASESSVLRIDDDASVSPTVSEDSSRLLQEQWQHIFETFIAENAPCQINLLNKTYRALMETYALTGPHCPSVLLPAKSEIIRLIHENTYHPFTKAMRNCLCENSEASSLLGLPFSARETLPFPRKARDTPESSVPIPQSVPVEINLLESSHKTSIAVAPVPKKRSKFLLSLQSTSSSDTSSPSNTLNSFLTHLKPQSGPISRSYSSAPQSPAPATARNLSPFSNMFAEDVIPRPRSSAVPESQPSPSIFGKLWKKKR</sequence>
<dbReference type="InterPro" id="IPR016137">
    <property type="entry name" value="RGS"/>
</dbReference>
<dbReference type="SMART" id="SM00315">
    <property type="entry name" value="RGS"/>
    <property type="match status" value="1"/>
</dbReference>
<evidence type="ECO:0000313" key="3">
    <source>
        <dbReference type="EMBL" id="QBM89820.1"/>
    </source>
</evidence>
<keyword evidence="4" id="KW-1185">Reference proteome</keyword>
<proteinExistence type="predicted"/>
<dbReference type="EMBL" id="CP034460">
    <property type="protein sequence ID" value="QBM89820.1"/>
    <property type="molecule type" value="Genomic_DNA"/>
</dbReference>
<feature type="compositionally biased region" description="Low complexity" evidence="1">
    <location>
        <begin position="356"/>
        <end position="372"/>
    </location>
</feature>
<feature type="compositionally biased region" description="Low complexity" evidence="1">
    <location>
        <begin position="383"/>
        <end position="400"/>
    </location>
</feature>